<accession>A0A840WR87</accession>
<dbReference type="Pfam" id="PF12525">
    <property type="entry name" value="DUF3726"/>
    <property type="match status" value="1"/>
</dbReference>
<evidence type="ECO:0000313" key="2">
    <source>
        <dbReference type="Proteomes" id="UP000553766"/>
    </source>
</evidence>
<dbReference type="AlphaFoldDB" id="A0A840WR87"/>
<gene>
    <name evidence="1" type="ORF">FHS89_002208</name>
</gene>
<dbReference type="EMBL" id="JACIJS010000006">
    <property type="protein sequence ID" value="MBB5516182.1"/>
    <property type="molecule type" value="Genomic_DNA"/>
</dbReference>
<sequence>MSLRVILSLNEVDATAKKAARGAGYPWGLAEEAARATRWLCAQGQDGCGALAGLLCITDSQVDAFAPARSGTGWVGDGPVCPIQMGAALADFASDLKAGPVHVPPVRAPRLLLPFLAVIAEIMETSVEANWNSGTVTVAQGAEMMGDLPDPCRLTLSLTAAAIPSRAVLRVVPKPEDWAMLTTFAHRTYAPATAASRLKGAGAGLSDND</sequence>
<dbReference type="InterPro" id="IPR022201">
    <property type="entry name" value="DUF3726"/>
</dbReference>
<dbReference type="Proteomes" id="UP000553766">
    <property type="component" value="Unassembled WGS sequence"/>
</dbReference>
<reference evidence="1 2" key="1">
    <citation type="submission" date="2020-08" db="EMBL/GenBank/DDBJ databases">
        <title>Genomic Encyclopedia of Type Strains, Phase IV (KMG-IV): sequencing the most valuable type-strain genomes for metagenomic binning, comparative biology and taxonomic classification.</title>
        <authorList>
            <person name="Goeker M."/>
        </authorList>
    </citation>
    <scope>NUCLEOTIDE SEQUENCE [LARGE SCALE GENOMIC DNA]</scope>
    <source>
        <strain evidence="1 2">DSM 103377</strain>
    </source>
</reference>
<evidence type="ECO:0000313" key="1">
    <source>
        <dbReference type="EMBL" id="MBB5516182.1"/>
    </source>
</evidence>
<evidence type="ECO:0008006" key="3">
    <source>
        <dbReference type="Google" id="ProtNLM"/>
    </source>
</evidence>
<protein>
    <recommendedName>
        <fullName evidence="3">DUF3726 domain-containing protein</fullName>
    </recommendedName>
</protein>
<name>A0A840WR87_9RHOB</name>
<keyword evidence="2" id="KW-1185">Reference proteome</keyword>
<proteinExistence type="predicted"/>
<comment type="caution">
    <text evidence="1">The sequence shown here is derived from an EMBL/GenBank/DDBJ whole genome shotgun (WGS) entry which is preliminary data.</text>
</comment>
<dbReference type="RefSeq" id="WP_221229394.1">
    <property type="nucleotide sequence ID" value="NZ_JACIJS010000006.1"/>
</dbReference>
<organism evidence="1 2">
    <name type="scientific">Rubricella aquisinus</name>
    <dbReference type="NCBI Taxonomy" id="2028108"/>
    <lineage>
        <taxon>Bacteria</taxon>
        <taxon>Pseudomonadati</taxon>
        <taxon>Pseudomonadota</taxon>
        <taxon>Alphaproteobacteria</taxon>
        <taxon>Rhodobacterales</taxon>
        <taxon>Paracoccaceae</taxon>
        <taxon>Rubricella</taxon>
    </lineage>
</organism>